<evidence type="ECO:0000313" key="15">
    <source>
        <dbReference type="EMBL" id="KAK3795412.1"/>
    </source>
</evidence>
<proteinExistence type="inferred from homology"/>
<dbReference type="InterPro" id="IPR016193">
    <property type="entry name" value="Cytidine_deaminase-like"/>
</dbReference>
<dbReference type="CDD" id="cd01283">
    <property type="entry name" value="cytidine_deaminase"/>
    <property type="match status" value="1"/>
</dbReference>
<dbReference type="SUPFAM" id="SSF53927">
    <property type="entry name" value="Cytidine deaminase-like"/>
    <property type="match status" value="1"/>
</dbReference>
<gene>
    <name evidence="15" type="ORF">RRG08_000723</name>
</gene>
<sequence>MSDFDIEALIRKSHEAKAHAYCPYSKFPVGAALLTKDGTIYTGCNVENASYPLCLCAERTALVKAVSDGHRQFRAIAVATDMVNNFAAPCGACRQCLLEFGAEWDVLMSKPDLSYKMLKTGELLPHGFTPDALQTFQDGIQNGKN</sequence>
<dbReference type="NCBIfam" id="NF004064">
    <property type="entry name" value="PRK05578.1"/>
    <property type="match status" value="1"/>
</dbReference>
<evidence type="ECO:0000256" key="13">
    <source>
        <dbReference type="RuleBase" id="RU364006"/>
    </source>
</evidence>
<comment type="caution">
    <text evidence="15">The sequence shown here is derived from an EMBL/GenBank/DDBJ whole genome shotgun (WGS) entry which is preliminary data.</text>
</comment>
<accession>A0AAE1AWW7</accession>
<evidence type="ECO:0000256" key="5">
    <source>
        <dbReference type="ARBA" id="ARBA00022723"/>
    </source>
</evidence>
<dbReference type="EC" id="3.5.4.5" evidence="4 13"/>
<dbReference type="GO" id="GO:0008270">
    <property type="term" value="F:zinc ion binding"/>
    <property type="evidence" value="ECO:0007669"/>
    <property type="project" value="UniProtKB-UniRule"/>
</dbReference>
<keyword evidence="6 13" id="KW-0378">Hydrolase</keyword>
<dbReference type="FunFam" id="3.40.140.10:FF:000008">
    <property type="entry name" value="Cytidine deaminase"/>
    <property type="match status" value="1"/>
</dbReference>
<evidence type="ECO:0000256" key="9">
    <source>
        <dbReference type="ARBA" id="ARBA00049558"/>
    </source>
</evidence>
<name>A0AAE1AWW7_9GAST</name>
<evidence type="ECO:0000256" key="6">
    <source>
        <dbReference type="ARBA" id="ARBA00022801"/>
    </source>
</evidence>
<feature type="domain" description="CMP/dCMP-type deaminase" evidence="14">
    <location>
        <begin position="4"/>
        <end position="131"/>
    </location>
</feature>
<feature type="active site" description="Proton donor" evidence="10">
    <location>
        <position position="58"/>
    </location>
</feature>
<dbReference type="AlphaFoldDB" id="A0AAE1AWW7"/>
<dbReference type="Proteomes" id="UP001283361">
    <property type="component" value="Unassembled WGS sequence"/>
</dbReference>
<organism evidence="15 16">
    <name type="scientific">Elysia crispata</name>
    <name type="common">lettuce slug</name>
    <dbReference type="NCBI Taxonomy" id="231223"/>
    <lineage>
        <taxon>Eukaryota</taxon>
        <taxon>Metazoa</taxon>
        <taxon>Spiralia</taxon>
        <taxon>Lophotrochozoa</taxon>
        <taxon>Mollusca</taxon>
        <taxon>Gastropoda</taxon>
        <taxon>Heterobranchia</taxon>
        <taxon>Euthyneura</taxon>
        <taxon>Panpulmonata</taxon>
        <taxon>Sacoglossa</taxon>
        <taxon>Placobranchoidea</taxon>
        <taxon>Plakobranchidae</taxon>
        <taxon>Elysia</taxon>
    </lineage>
</organism>
<dbReference type="GO" id="GO:0005829">
    <property type="term" value="C:cytosol"/>
    <property type="evidence" value="ECO:0007669"/>
    <property type="project" value="TreeGrafter"/>
</dbReference>
<evidence type="ECO:0000256" key="12">
    <source>
        <dbReference type="PIRSR" id="PIRSR606262-3"/>
    </source>
</evidence>
<dbReference type="GO" id="GO:0072527">
    <property type="term" value="P:pyrimidine-containing compound metabolic process"/>
    <property type="evidence" value="ECO:0007669"/>
    <property type="project" value="UniProtKB-ARBA"/>
</dbReference>
<comment type="cofactor">
    <cofactor evidence="1 12 13">
        <name>Zn(2+)</name>
        <dbReference type="ChEBI" id="CHEBI:29105"/>
    </cofactor>
</comment>
<dbReference type="GO" id="GO:0004126">
    <property type="term" value="F:cytidine deaminase activity"/>
    <property type="evidence" value="ECO:0007669"/>
    <property type="project" value="UniProtKB-UniRule"/>
</dbReference>
<dbReference type="InterPro" id="IPR050202">
    <property type="entry name" value="Cyt/Deoxycyt_deaminase"/>
</dbReference>
<feature type="binding site" evidence="12">
    <location>
        <position position="56"/>
    </location>
    <ligand>
        <name>Zn(2+)</name>
        <dbReference type="ChEBI" id="CHEBI:29105"/>
        <note>catalytic</note>
    </ligand>
</feature>
<keyword evidence="7 12" id="KW-0862">Zinc</keyword>
<feature type="binding site" evidence="12">
    <location>
        <position position="93"/>
    </location>
    <ligand>
        <name>Zn(2+)</name>
        <dbReference type="ChEBI" id="CHEBI:29105"/>
        <note>catalytic</note>
    </ligand>
</feature>
<comment type="catalytic activity">
    <reaction evidence="13">
        <text>2'-deoxycytidine + H2O + H(+) = 2'-deoxyuridine + NH4(+)</text>
        <dbReference type="Rhea" id="RHEA:13433"/>
        <dbReference type="ChEBI" id="CHEBI:15377"/>
        <dbReference type="ChEBI" id="CHEBI:15378"/>
        <dbReference type="ChEBI" id="CHEBI:15698"/>
        <dbReference type="ChEBI" id="CHEBI:16450"/>
        <dbReference type="ChEBI" id="CHEBI:28938"/>
        <dbReference type="EC" id="3.5.4.5"/>
    </reaction>
</comment>
<comment type="function">
    <text evidence="2 13">This enzyme scavenges exogenous and endogenous cytidine and 2'-deoxycytidine for UMP synthesis.</text>
</comment>
<reference evidence="15" key="1">
    <citation type="journal article" date="2023" name="G3 (Bethesda)">
        <title>A reference genome for the long-term kleptoplast-retaining sea slug Elysia crispata morphotype clarki.</title>
        <authorList>
            <person name="Eastman K.E."/>
            <person name="Pendleton A.L."/>
            <person name="Shaikh M.A."/>
            <person name="Suttiyut T."/>
            <person name="Ogas R."/>
            <person name="Tomko P."/>
            <person name="Gavelis G."/>
            <person name="Widhalm J.R."/>
            <person name="Wisecaver J.H."/>
        </authorList>
    </citation>
    <scope>NUCLEOTIDE SEQUENCE</scope>
    <source>
        <strain evidence="15">ECLA1</strain>
    </source>
</reference>
<dbReference type="GO" id="GO:0055086">
    <property type="term" value="P:nucleobase-containing small molecule metabolic process"/>
    <property type="evidence" value="ECO:0007669"/>
    <property type="project" value="UniProtKB-ARBA"/>
</dbReference>
<evidence type="ECO:0000256" key="1">
    <source>
        <dbReference type="ARBA" id="ARBA00001947"/>
    </source>
</evidence>
<dbReference type="Pfam" id="PF00383">
    <property type="entry name" value="dCMP_cyt_deam_1"/>
    <property type="match status" value="1"/>
</dbReference>
<evidence type="ECO:0000256" key="11">
    <source>
        <dbReference type="PIRSR" id="PIRSR606262-2"/>
    </source>
</evidence>
<dbReference type="EMBL" id="JAWDGP010001065">
    <property type="protein sequence ID" value="KAK3795412.1"/>
    <property type="molecule type" value="Genomic_DNA"/>
</dbReference>
<dbReference type="PANTHER" id="PTHR11644">
    <property type="entry name" value="CYTIDINE DEAMINASE"/>
    <property type="match status" value="1"/>
</dbReference>
<evidence type="ECO:0000259" key="14">
    <source>
        <dbReference type="PROSITE" id="PS51747"/>
    </source>
</evidence>
<evidence type="ECO:0000256" key="4">
    <source>
        <dbReference type="ARBA" id="ARBA00012783"/>
    </source>
</evidence>
<dbReference type="InterPro" id="IPR002125">
    <property type="entry name" value="CMP_dCMP_dom"/>
</dbReference>
<dbReference type="PANTHER" id="PTHR11644:SF2">
    <property type="entry name" value="CYTIDINE DEAMINASE"/>
    <property type="match status" value="1"/>
</dbReference>
<evidence type="ECO:0000256" key="2">
    <source>
        <dbReference type="ARBA" id="ARBA00003949"/>
    </source>
</evidence>
<evidence type="ECO:0000256" key="7">
    <source>
        <dbReference type="ARBA" id="ARBA00022833"/>
    </source>
</evidence>
<dbReference type="GO" id="GO:0042802">
    <property type="term" value="F:identical protein binding"/>
    <property type="evidence" value="ECO:0007669"/>
    <property type="project" value="UniProtKB-ARBA"/>
</dbReference>
<comment type="catalytic activity">
    <reaction evidence="9 13">
        <text>cytidine + H2O + H(+) = uridine + NH4(+)</text>
        <dbReference type="Rhea" id="RHEA:16069"/>
        <dbReference type="ChEBI" id="CHEBI:15377"/>
        <dbReference type="ChEBI" id="CHEBI:15378"/>
        <dbReference type="ChEBI" id="CHEBI:16704"/>
        <dbReference type="ChEBI" id="CHEBI:17562"/>
        <dbReference type="ChEBI" id="CHEBI:28938"/>
        <dbReference type="EC" id="3.5.4.5"/>
    </reaction>
</comment>
<dbReference type="PROSITE" id="PS51747">
    <property type="entry name" value="CYT_DCMP_DEAMINASES_2"/>
    <property type="match status" value="1"/>
</dbReference>
<dbReference type="InterPro" id="IPR006262">
    <property type="entry name" value="Cyt_deam_tetra"/>
</dbReference>
<dbReference type="NCBIfam" id="TIGR01354">
    <property type="entry name" value="cyt_deam_tetra"/>
    <property type="match status" value="1"/>
</dbReference>
<evidence type="ECO:0000256" key="10">
    <source>
        <dbReference type="PIRSR" id="PIRSR606262-1"/>
    </source>
</evidence>
<comment type="similarity">
    <text evidence="3 13">Belongs to the cytidine and deoxycytidylate deaminase family.</text>
</comment>
<dbReference type="InterPro" id="IPR016192">
    <property type="entry name" value="APOBEC/CMP_deaminase_Zn-bd"/>
</dbReference>
<evidence type="ECO:0000256" key="3">
    <source>
        <dbReference type="ARBA" id="ARBA00006576"/>
    </source>
</evidence>
<dbReference type="PROSITE" id="PS00903">
    <property type="entry name" value="CYT_DCMP_DEAMINASES_1"/>
    <property type="match status" value="1"/>
</dbReference>
<protein>
    <recommendedName>
        <fullName evidence="4 13">Cytidine deaminase</fullName>
        <ecNumber evidence="4 13">3.5.4.5</ecNumber>
    </recommendedName>
    <alternativeName>
        <fullName evidence="8 13">Cytidine aminohydrolase</fullName>
    </alternativeName>
</protein>
<evidence type="ECO:0000256" key="8">
    <source>
        <dbReference type="ARBA" id="ARBA00032005"/>
    </source>
</evidence>
<evidence type="ECO:0000313" key="16">
    <source>
        <dbReference type="Proteomes" id="UP001283361"/>
    </source>
</evidence>
<feature type="binding site" evidence="12">
    <location>
        <position position="90"/>
    </location>
    <ligand>
        <name>Zn(2+)</name>
        <dbReference type="ChEBI" id="CHEBI:29105"/>
        <note>catalytic</note>
    </ligand>
</feature>
<feature type="binding site" evidence="11">
    <location>
        <begin position="45"/>
        <end position="51"/>
    </location>
    <ligand>
        <name>substrate</name>
    </ligand>
</feature>
<keyword evidence="16" id="KW-1185">Reference proteome</keyword>
<keyword evidence="5 12" id="KW-0479">Metal-binding</keyword>
<dbReference type="Gene3D" id="3.40.140.10">
    <property type="entry name" value="Cytidine Deaminase, domain 2"/>
    <property type="match status" value="1"/>
</dbReference>